<dbReference type="PANTHER" id="PTHR30346:SF0">
    <property type="entry name" value="HCA OPERON TRANSCRIPTIONAL ACTIVATOR HCAR"/>
    <property type="match status" value="1"/>
</dbReference>
<dbReference type="SUPFAM" id="SSF53850">
    <property type="entry name" value="Periplasmic binding protein-like II"/>
    <property type="match status" value="1"/>
</dbReference>
<feature type="domain" description="HTH lysR-type" evidence="5">
    <location>
        <begin position="1"/>
        <end position="58"/>
    </location>
</feature>
<sequence>MNIDIVREFQVFAVSQNLSKAARELHVTQSCLSKHMAELEAETGLDLIDHGSKKVTLTSVGKYFASEMAVLLFQWDDCLRRCMELQKEAHCELRIAVFLEGNDANDVLYRAGNDFRKACPNVDIVYAKLVGSSPAEAIRDSLFDVVVDVRCGEPSSYRPDGDYLDMRAVPISRNPLLVWMSKHNSLSEEGGISLDDLLNIPIMTSMTNVYDYMRDMTRDAFSRYGAEPLFKPVHFDAESPASFFLSDFDDRSVMLTTLGMADNRCLSGRKDIVHLQTTDPRLEATSLVMCLTSNKCAMSFLDYIEQLLSK</sequence>
<comment type="similarity">
    <text evidence="1">Belongs to the LysR transcriptional regulatory family.</text>
</comment>
<keyword evidence="4" id="KW-0804">Transcription</keyword>
<dbReference type="GO" id="GO:0003700">
    <property type="term" value="F:DNA-binding transcription factor activity"/>
    <property type="evidence" value="ECO:0007669"/>
    <property type="project" value="InterPro"/>
</dbReference>
<dbReference type="InterPro" id="IPR036390">
    <property type="entry name" value="WH_DNA-bd_sf"/>
</dbReference>
<protein>
    <recommendedName>
        <fullName evidence="5">HTH lysR-type domain-containing protein</fullName>
    </recommendedName>
</protein>
<evidence type="ECO:0000259" key="5">
    <source>
        <dbReference type="PROSITE" id="PS50931"/>
    </source>
</evidence>
<keyword evidence="7" id="KW-1185">Reference proteome</keyword>
<dbReference type="SUPFAM" id="SSF46785">
    <property type="entry name" value="Winged helix' DNA-binding domain"/>
    <property type="match status" value="1"/>
</dbReference>
<evidence type="ECO:0000313" key="6">
    <source>
        <dbReference type="EMBL" id="RDB67141.1"/>
    </source>
</evidence>
<proteinExistence type="inferred from homology"/>
<dbReference type="Gene3D" id="1.10.10.10">
    <property type="entry name" value="Winged helix-like DNA-binding domain superfamily/Winged helix DNA-binding domain"/>
    <property type="match status" value="1"/>
</dbReference>
<organism evidence="6 7">
    <name type="scientific">Gordonibacter pamelaeae</name>
    <dbReference type="NCBI Taxonomy" id="471189"/>
    <lineage>
        <taxon>Bacteria</taxon>
        <taxon>Bacillati</taxon>
        <taxon>Actinomycetota</taxon>
        <taxon>Coriobacteriia</taxon>
        <taxon>Eggerthellales</taxon>
        <taxon>Eggerthellaceae</taxon>
        <taxon>Gordonibacter</taxon>
    </lineage>
</organism>
<dbReference type="AlphaFoldDB" id="A0A369M5X1"/>
<dbReference type="InterPro" id="IPR036388">
    <property type="entry name" value="WH-like_DNA-bd_sf"/>
</dbReference>
<dbReference type="RefSeq" id="WP_114568175.1">
    <property type="nucleotide sequence ID" value="NZ_CABMMS010000001.1"/>
</dbReference>
<dbReference type="GO" id="GO:0003677">
    <property type="term" value="F:DNA binding"/>
    <property type="evidence" value="ECO:0007669"/>
    <property type="project" value="UniProtKB-KW"/>
</dbReference>
<dbReference type="GO" id="GO:0032993">
    <property type="term" value="C:protein-DNA complex"/>
    <property type="evidence" value="ECO:0007669"/>
    <property type="project" value="TreeGrafter"/>
</dbReference>
<comment type="caution">
    <text evidence="6">The sequence shown here is derived from an EMBL/GenBank/DDBJ whole genome shotgun (WGS) entry which is preliminary data.</text>
</comment>
<dbReference type="EMBL" id="PPTS01000001">
    <property type="protein sequence ID" value="RDB67141.1"/>
    <property type="molecule type" value="Genomic_DNA"/>
</dbReference>
<evidence type="ECO:0000256" key="4">
    <source>
        <dbReference type="ARBA" id="ARBA00023163"/>
    </source>
</evidence>
<dbReference type="OrthoDB" id="3183195at2"/>
<dbReference type="PANTHER" id="PTHR30346">
    <property type="entry name" value="TRANSCRIPTIONAL DUAL REGULATOR HCAR-RELATED"/>
    <property type="match status" value="1"/>
</dbReference>
<evidence type="ECO:0000256" key="2">
    <source>
        <dbReference type="ARBA" id="ARBA00023015"/>
    </source>
</evidence>
<dbReference type="PROSITE" id="PS50931">
    <property type="entry name" value="HTH_LYSR"/>
    <property type="match status" value="1"/>
</dbReference>
<keyword evidence="3" id="KW-0238">DNA-binding</keyword>
<evidence type="ECO:0000313" key="7">
    <source>
        <dbReference type="Proteomes" id="UP000254000"/>
    </source>
</evidence>
<dbReference type="InterPro" id="IPR000847">
    <property type="entry name" value="LysR_HTH_N"/>
</dbReference>
<evidence type="ECO:0000256" key="3">
    <source>
        <dbReference type="ARBA" id="ARBA00023125"/>
    </source>
</evidence>
<evidence type="ECO:0000256" key="1">
    <source>
        <dbReference type="ARBA" id="ARBA00009437"/>
    </source>
</evidence>
<dbReference type="Gene3D" id="3.40.190.10">
    <property type="entry name" value="Periplasmic binding protein-like II"/>
    <property type="match status" value="2"/>
</dbReference>
<accession>A0A369M5X1</accession>
<name>A0A369M5X1_9ACTN</name>
<gene>
    <name evidence="6" type="ORF">C1877_01480</name>
</gene>
<dbReference type="Proteomes" id="UP000254000">
    <property type="component" value="Unassembled WGS sequence"/>
</dbReference>
<keyword evidence="2" id="KW-0805">Transcription regulation</keyword>
<dbReference type="PRINTS" id="PR00039">
    <property type="entry name" value="HTHLYSR"/>
</dbReference>
<dbReference type="GeneID" id="78358385"/>
<reference evidence="6 7" key="1">
    <citation type="journal article" date="2018" name="Elife">
        <title>Discovery and characterization of a prevalent human gut bacterial enzyme sufficient for the inactivation of a family of plant toxins.</title>
        <authorList>
            <person name="Koppel N."/>
            <person name="Bisanz J.E."/>
            <person name="Pandelia M.E."/>
            <person name="Turnbaugh P.J."/>
            <person name="Balskus E.P."/>
        </authorList>
    </citation>
    <scope>NUCLEOTIDE SEQUENCE [LARGE SCALE GENOMIC DNA]</scope>
    <source>
        <strain evidence="6 7">3C</strain>
    </source>
</reference>
<dbReference type="Pfam" id="PF00126">
    <property type="entry name" value="HTH_1"/>
    <property type="match status" value="1"/>
</dbReference>